<keyword evidence="2 3" id="KW-0378">Hydrolase</keyword>
<dbReference type="PROSITE" id="PS00893">
    <property type="entry name" value="NUDIX_BOX"/>
    <property type="match status" value="1"/>
</dbReference>
<keyword evidence="6" id="KW-1185">Reference proteome</keyword>
<evidence type="ECO:0000256" key="1">
    <source>
        <dbReference type="ARBA" id="ARBA00001946"/>
    </source>
</evidence>
<dbReference type="InterPro" id="IPR020476">
    <property type="entry name" value="Nudix_hydrolase"/>
</dbReference>
<dbReference type="Proteomes" id="UP000744980">
    <property type="component" value="Unassembled WGS sequence"/>
</dbReference>
<protein>
    <submittedName>
        <fullName evidence="5">NUDIX domain-containing protein</fullName>
    </submittedName>
</protein>
<evidence type="ECO:0000256" key="2">
    <source>
        <dbReference type="ARBA" id="ARBA00022801"/>
    </source>
</evidence>
<dbReference type="InterPro" id="IPR000086">
    <property type="entry name" value="NUDIX_hydrolase_dom"/>
</dbReference>
<proteinExistence type="inferred from homology"/>
<reference evidence="5 6" key="1">
    <citation type="submission" date="2020-01" db="EMBL/GenBank/DDBJ databases">
        <title>Draft genome assembly of Ensifer adhaerens T173.</title>
        <authorList>
            <person name="Craig J.E."/>
            <person name="Stinchcombe J.R."/>
        </authorList>
    </citation>
    <scope>NUCLEOTIDE SEQUENCE [LARGE SCALE GENOMIC DNA]</scope>
    <source>
        <strain evidence="5 6">T173</strain>
    </source>
</reference>
<comment type="caution">
    <text evidence="5">The sequence shown here is derived from an EMBL/GenBank/DDBJ whole genome shotgun (WGS) entry which is preliminary data.</text>
</comment>
<dbReference type="PROSITE" id="PS51462">
    <property type="entry name" value="NUDIX"/>
    <property type="match status" value="1"/>
</dbReference>
<dbReference type="Gene3D" id="3.90.79.10">
    <property type="entry name" value="Nucleoside Triphosphate Pyrophosphohydrolase"/>
    <property type="match status" value="1"/>
</dbReference>
<dbReference type="EMBL" id="WXFA01000008">
    <property type="protein sequence ID" value="MBM3092125.1"/>
    <property type="molecule type" value="Genomic_DNA"/>
</dbReference>
<sequence>MRSYLAELRGLIGNRLLLLPSVAAVIHDHAGNLLLQEKSSGEGWSLPAGAIEPGETPQEAVIREVVEETGLTVVPATILGVFGGREFRYTYPNGDHVEYIVTLFGCRIVDDCGEWTDSETRSLRYFGPDEMPPLALPYPVSTFFSQGSNRLVRSPGR</sequence>
<dbReference type="PANTHER" id="PTHR43046:SF2">
    <property type="entry name" value="8-OXO-DGTP DIPHOSPHATASE-RELATED"/>
    <property type="match status" value="1"/>
</dbReference>
<evidence type="ECO:0000259" key="4">
    <source>
        <dbReference type="PROSITE" id="PS51462"/>
    </source>
</evidence>
<organism evidence="5 6">
    <name type="scientific">Ensifer canadensis</name>
    <dbReference type="NCBI Taxonomy" id="555315"/>
    <lineage>
        <taxon>Bacteria</taxon>
        <taxon>Pseudomonadati</taxon>
        <taxon>Pseudomonadota</taxon>
        <taxon>Alphaproteobacteria</taxon>
        <taxon>Hyphomicrobiales</taxon>
        <taxon>Rhizobiaceae</taxon>
        <taxon>Sinorhizobium/Ensifer group</taxon>
        <taxon>Ensifer</taxon>
    </lineage>
</organism>
<dbReference type="AlphaFoldDB" id="A0AAW4FMW1"/>
<comment type="cofactor">
    <cofactor evidence="1">
        <name>Mg(2+)</name>
        <dbReference type="ChEBI" id="CHEBI:18420"/>
    </cofactor>
</comment>
<gene>
    <name evidence="5" type="ORF">GFB56_15060</name>
</gene>
<evidence type="ECO:0000313" key="5">
    <source>
        <dbReference type="EMBL" id="MBM3092125.1"/>
    </source>
</evidence>
<feature type="domain" description="Nudix hydrolase" evidence="4">
    <location>
        <begin position="17"/>
        <end position="149"/>
    </location>
</feature>
<dbReference type="SUPFAM" id="SSF55811">
    <property type="entry name" value="Nudix"/>
    <property type="match status" value="1"/>
</dbReference>
<dbReference type="Pfam" id="PF00293">
    <property type="entry name" value="NUDIX"/>
    <property type="match status" value="1"/>
</dbReference>
<evidence type="ECO:0000313" key="6">
    <source>
        <dbReference type="Proteomes" id="UP000744980"/>
    </source>
</evidence>
<evidence type="ECO:0000256" key="3">
    <source>
        <dbReference type="RuleBase" id="RU003476"/>
    </source>
</evidence>
<dbReference type="PRINTS" id="PR00502">
    <property type="entry name" value="NUDIXFAMILY"/>
</dbReference>
<accession>A0AAW4FMW1</accession>
<dbReference type="InterPro" id="IPR020084">
    <property type="entry name" value="NUDIX_hydrolase_CS"/>
</dbReference>
<name>A0AAW4FMW1_9HYPH</name>
<dbReference type="GO" id="GO:0016787">
    <property type="term" value="F:hydrolase activity"/>
    <property type="evidence" value="ECO:0007669"/>
    <property type="project" value="UniProtKB-KW"/>
</dbReference>
<dbReference type="InterPro" id="IPR015797">
    <property type="entry name" value="NUDIX_hydrolase-like_dom_sf"/>
</dbReference>
<dbReference type="PANTHER" id="PTHR43046">
    <property type="entry name" value="GDP-MANNOSE MANNOSYL HYDROLASE"/>
    <property type="match status" value="1"/>
</dbReference>
<comment type="similarity">
    <text evidence="3">Belongs to the Nudix hydrolase family.</text>
</comment>